<dbReference type="InterPro" id="IPR017927">
    <property type="entry name" value="FAD-bd_FR_type"/>
</dbReference>
<dbReference type="GO" id="GO:0051537">
    <property type="term" value="F:2 iron, 2 sulfur cluster binding"/>
    <property type="evidence" value="ECO:0007669"/>
    <property type="project" value="UniProtKB-KW"/>
</dbReference>
<comment type="caution">
    <text evidence="15">The sequence shown here is derived from an EMBL/GenBank/DDBJ whole genome shotgun (WGS) entry which is preliminary data.</text>
</comment>
<dbReference type="Pfam" id="PF10418">
    <property type="entry name" value="DHODB_Fe-S_bind"/>
    <property type="match status" value="1"/>
</dbReference>
<evidence type="ECO:0000256" key="5">
    <source>
        <dbReference type="ARBA" id="ARBA00022723"/>
    </source>
</evidence>
<keyword evidence="3 11" id="KW-0285">Flavoprotein</keyword>
<dbReference type="PANTHER" id="PTHR43513">
    <property type="entry name" value="DIHYDROOROTATE DEHYDROGENASE B (NAD(+)), ELECTRON TRANSFER SUBUNIT"/>
    <property type="match status" value="1"/>
</dbReference>
<dbReference type="InterPro" id="IPR001433">
    <property type="entry name" value="OxRdtase_FAD/NAD-bd"/>
</dbReference>
<dbReference type="EMBL" id="DVOB01000052">
    <property type="protein sequence ID" value="HIU95527.1"/>
    <property type="molecule type" value="Genomic_DNA"/>
</dbReference>
<evidence type="ECO:0000256" key="11">
    <source>
        <dbReference type="HAMAP-Rule" id="MF_01211"/>
    </source>
</evidence>
<dbReference type="InterPro" id="IPR019480">
    <property type="entry name" value="Dihydroorotate_DH_Fe-S-bd"/>
</dbReference>
<feature type="binding site" evidence="11 13">
    <location>
        <position position="229"/>
    </location>
    <ligand>
        <name>[2Fe-2S] cluster</name>
        <dbReference type="ChEBI" id="CHEBI:190135"/>
    </ligand>
</feature>
<dbReference type="InterPro" id="IPR039261">
    <property type="entry name" value="FNR_nucleotide-bd"/>
</dbReference>
<comment type="cofactor">
    <cofactor evidence="11 12">
        <name>FAD</name>
        <dbReference type="ChEBI" id="CHEBI:57692"/>
    </cofactor>
    <text evidence="11 12">Binds 1 FAD per subunit.</text>
</comment>
<feature type="binding site" evidence="11 12">
    <location>
        <begin position="50"/>
        <end position="53"/>
    </location>
    <ligand>
        <name>FAD</name>
        <dbReference type="ChEBI" id="CHEBI:57692"/>
    </ligand>
</feature>
<keyword evidence="8 11" id="KW-0249">Electron transport</keyword>
<dbReference type="GO" id="GO:0016491">
    <property type="term" value="F:oxidoreductase activity"/>
    <property type="evidence" value="ECO:0007669"/>
    <property type="project" value="InterPro"/>
</dbReference>
<keyword evidence="9 11" id="KW-0408">Iron</keyword>
<comment type="function">
    <text evidence="11">Responsible for channeling the electrons from the oxidation of dihydroorotate from the FMN redox center in the PyrD type B subunit to the ultimate electron acceptor NAD(+).</text>
</comment>
<evidence type="ECO:0000256" key="6">
    <source>
        <dbReference type="ARBA" id="ARBA00022827"/>
    </source>
</evidence>
<evidence type="ECO:0000259" key="14">
    <source>
        <dbReference type="PROSITE" id="PS51384"/>
    </source>
</evidence>
<dbReference type="AlphaFoldDB" id="A0A9D1N681"/>
<keyword evidence="10 11" id="KW-0411">Iron-sulfur</keyword>
<feature type="binding site" evidence="11 13">
    <location>
        <position position="221"/>
    </location>
    <ligand>
        <name>[2Fe-2S] cluster</name>
        <dbReference type="ChEBI" id="CHEBI:190135"/>
    </ligand>
</feature>
<keyword evidence="5 11" id="KW-0479">Metal-binding</keyword>
<accession>A0A9D1N681</accession>
<dbReference type="InterPro" id="IPR023455">
    <property type="entry name" value="Dihydroorotate_DHASE_ETsu"/>
</dbReference>
<dbReference type="Gene3D" id="2.40.30.10">
    <property type="entry name" value="Translation factors"/>
    <property type="match status" value="1"/>
</dbReference>
<feature type="binding site" evidence="11 12">
    <location>
        <begin position="72"/>
        <end position="73"/>
    </location>
    <ligand>
        <name>FAD</name>
        <dbReference type="ChEBI" id="CHEBI:57692"/>
    </ligand>
</feature>
<evidence type="ECO:0000313" key="15">
    <source>
        <dbReference type="EMBL" id="HIU95527.1"/>
    </source>
</evidence>
<dbReference type="GO" id="GO:0044205">
    <property type="term" value="P:'de novo' UMP biosynthetic process"/>
    <property type="evidence" value="ECO:0007669"/>
    <property type="project" value="UniProtKB-UniRule"/>
</dbReference>
<dbReference type="InterPro" id="IPR037117">
    <property type="entry name" value="Dihydroorotate_DH_ele_sf"/>
</dbReference>
<dbReference type="InterPro" id="IPR012165">
    <property type="entry name" value="Cyt_c3_hydrogenase_gsu"/>
</dbReference>
<name>A0A9D1N681_9FIRM</name>
<comment type="cofactor">
    <cofactor evidence="11">
        <name>[2Fe-2S] cluster</name>
        <dbReference type="ChEBI" id="CHEBI:190135"/>
    </cofactor>
    <text evidence="11">Binds 1 [2Fe-2S] cluster per subunit.</text>
</comment>
<dbReference type="Proteomes" id="UP000824130">
    <property type="component" value="Unassembled WGS sequence"/>
</dbReference>
<dbReference type="InterPro" id="IPR050353">
    <property type="entry name" value="PyrK_electron_transfer"/>
</dbReference>
<dbReference type="GO" id="GO:0009055">
    <property type="term" value="F:electron transfer activity"/>
    <property type="evidence" value="ECO:0007669"/>
    <property type="project" value="UniProtKB-UniRule"/>
</dbReference>
<dbReference type="PIRSF" id="PIRSF006816">
    <property type="entry name" value="Cyc3_hyd_g"/>
    <property type="match status" value="1"/>
</dbReference>
<reference evidence="15" key="1">
    <citation type="submission" date="2020-10" db="EMBL/GenBank/DDBJ databases">
        <authorList>
            <person name="Gilroy R."/>
        </authorList>
    </citation>
    <scope>NUCLEOTIDE SEQUENCE</scope>
    <source>
        <strain evidence="15">ChiSjej4B22-8349</strain>
    </source>
</reference>
<keyword evidence="7 11" id="KW-0665">Pyrimidine biosynthesis</keyword>
<comment type="subunit">
    <text evidence="11">Heterotetramer of 2 PyrK and 2 PyrD type B subunits.</text>
</comment>
<evidence type="ECO:0000256" key="1">
    <source>
        <dbReference type="ARBA" id="ARBA00006422"/>
    </source>
</evidence>
<evidence type="ECO:0000256" key="10">
    <source>
        <dbReference type="ARBA" id="ARBA00023014"/>
    </source>
</evidence>
<dbReference type="HAMAP" id="MF_01211">
    <property type="entry name" value="DHODB_Fe_S_bind"/>
    <property type="match status" value="1"/>
</dbReference>
<dbReference type="SUPFAM" id="SSF63380">
    <property type="entry name" value="Riboflavin synthase domain-like"/>
    <property type="match status" value="1"/>
</dbReference>
<dbReference type="PANTHER" id="PTHR43513:SF3">
    <property type="entry name" value="DIHYDROOROTATE DEHYDROGENASE B (NAD(+)), ELECTRON TRANSFER SUBUNIT-RELATED"/>
    <property type="match status" value="1"/>
</dbReference>
<dbReference type="Gene3D" id="2.10.240.10">
    <property type="entry name" value="Dihydroorotate dehydrogenase, electron transfer subunit"/>
    <property type="match status" value="1"/>
</dbReference>
<comment type="similarity">
    <text evidence="1 11">Belongs to the PyrK family.</text>
</comment>
<feature type="binding site" evidence="11 13">
    <location>
        <position position="226"/>
    </location>
    <ligand>
        <name>[2Fe-2S] cluster</name>
        <dbReference type="ChEBI" id="CHEBI:190135"/>
    </ligand>
</feature>
<feature type="domain" description="FAD-binding FR-type" evidence="14">
    <location>
        <begin position="1"/>
        <end position="97"/>
    </location>
</feature>
<evidence type="ECO:0000256" key="7">
    <source>
        <dbReference type="ARBA" id="ARBA00022975"/>
    </source>
</evidence>
<evidence type="ECO:0000256" key="3">
    <source>
        <dbReference type="ARBA" id="ARBA00022630"/>
    </source>
</evidence>
<evidence type="ECO:0000256" key="9">
    <source>
        <dbReference type="ARBA" id="ARBA00023004"/>
    </source>
</evidence>
<comment type="caution">
    <text evidence="11">Lacks conserved residue(s) required for the propagation of feature annotation.</text>
</comment>
<comment type="cofactor">
    <cofactor evidence="13">
        <name>[2Fe-2S] cluster</name>
        <dbReference type="ChEBI" id="CHEBI:190135"/>
    </cofactor>
    <text evidence="13">Binds 1 [2Fe-2S] cluster per subunit.</text>
</comment>
<evidence type="ECO:0000256" key="12">
    <source>
        <dbReference type="PIRSR" id="PIRSR006816-1"/>
    </source>
</evidence>
<protein>
    <recommendedName>
        <fullName evidence="11">Dihydroorotate dehydrogenase B (NAD(+)), electron transfer subunit</fullName>
    </recommendedName>
    <alternativeName>
        <fullName evidence="11">Dihydroorotate oxidase B, electron transfer subunit</fullName>
    </alternativeName>
</protein>
<dbReference type="GO" id="GO:0046872">
    <property type="term" value="F:metal ion binding"/>
    <property type="evidence" value="ECO:0007669"/>
    <property type="project" value="UniProtKB-KW"/>
</dbReference>
<gene>
    <name evidence="11" type="primary">pyrK</name>
    <name evidence="15" type="ORF">IAD25_02280</name>
</gene>
<dbReference type="Gene3D" id="3.40.50.80">
    <property type="entry name" value="Nucleotide-binding domain of ferredoxin-NADP reductase (FNR) module"/>
    <property type="match status" value="1"/>
</dbReference>
<proteinExistence type="inferred from homology"/>
<comment type="pathway">
    <text evidence="11">Pyrimidine metabolism; UMP biosynthesis via de novo pathway; orotate from (S)-dihydroorotate (NAD(+) route): step 1/1.</text>
</comment>
<organism evidence="15 16">
    <name type="scientific">Candidatus Allocopromorpha excrementipullorum</name>
    <dbReference type="NCBI Taxonomy" id="2840743"/>
    <lineage>
        <taxon>Bacteria</taxon>
        <taxon>Bacillati</taxon>
        <taxon>Bacillota</taxon>
        <taxon>Clostridia</taxon>
        <taxon>Eubacteriales</taxon>
        <taxon>Eubacteriaceae</taxon>
        <taxon>Eubacteriaceae incertae sedis</taxon>
        <taxon>Candidatus Allocopromorpha</taxon>
    </lineage>
</organism>
<evidence type="ECO:0000256" key="8">
    <source>
        <dbReference type="ARBA" id="ARBA00022982"/>
    </source>
</evidence>
<keyword evidence="4 11" id="KW-0001">2Fe-2S</keyword>
<dbReference type="GO" id="GO:0050660">
    <property type="term" value="F:flavin adenine dinucleotide binding"/>
    <property type="evidence" value="ECO:0007669"/>
    <property type="project" value="InterPro"/>
</dbReference>
<dbReference type="Pfam" id="PF00175">
    <property type="entry name" value="NAD_binding_1"/>
    <property type="match status" value="1"/>
</dbReference>
<evidence type="ECO:0000256" key="2">
    <source>
        <dbReference type="ARBA" id="ARBA00022448"/>
    </source>
</evidence>
<keyword evidence="6 11" id="KW-0274">FAD</keyword>
<dbReference type="SUPFAM" id="SSF52343">
    <property type="entry name" value="Ferredoxin reductase-like, C-terminal NADP-linked domain"/>
    <property type="match status" value="1"/>
</dbReference>
<evidence type="ECO:0000313" key="16">
    <source>
        <dbReference type="Proteomes" id="UP000824130"/>
    </source>
</evidence>
<dbReference type="PROSITE" id="PS51384">
    <property type="entry name" value="FAD_FR"/>
    <property type="match status" value="1"/>
</dbReference>
<reference evidence="15" key="2">
    <citation type="journal article" date="2021" name="PeerJ">
        <title>Extensive microbial diversity within the chicken gut microbiome revealed by metagenomics and culture.</title>
        <authorList>
            <person name="Gilroy R."/>
            <person name="Ravi A."/>
            <person name="Getino M."/>
            <person name="Pursley I."/>
            <person name="Horton D.L."/>
            <person name="Alikhan N.F."/>
            <person name="Baker D."/>
            <person name="Gharbi K."/>
            <person name="Hall N."/>
            <person name="Watson M."/>
            <person name="Adriaenssens E.M."/>
            <person name="Foster-Nyarko E."/>
            <person name="Jarju S."/>
            <person name="Secka A."/>
            <person name="Antonio M."/>
            <person name="Oren A."/>
            <person name="Chaudhuri R.R."/>
            <person name="La Ragione R."/>
            <person name="Hildebrand F."/>
            <person name="Pallen M.J."/>
        </authorList>
    </citation>
    <scope>NUCLEOTIDE SEQUENCE</scope>
    <source>
        <strain evidence="15">ChiSjej4B22-8349</strain>
    </source>
</reference>
<evidence type="ECO:0000256" key="13">
    <source>
        <dbReference type="PIRSR" id="PIRSR006816-2"/>
    </source>
</evidence>
<feature type="binding site" evidence="11 13">
    <location>
        <position position="241"/>
    </location>
    <ligand>
        <name>[2Fe-2S] cluster</name>
        <dbReference type="ChEBI" id="CHEBI:190135"/>
    </ligand>
</feature>
<dbReference type="InterPro" id="IPR017938">
    <property type="entry name" value="Riboflavin_synthase-like_b-brl"/>
</dbReference>
<keyword evidence="2 11" id="KW-0813">Transport</keyword>
<evidence type="ECO:0000256" key="4">
    <source>
        <dbReference type="ARBA" id="ARBA00022714"/>
    </source>
</evidence>
<dbReference type="CDD" id="cd06218">
    <property type="entry name" value="DHOD_e_trans"/>
    <property type="match status" value="1"/>
</dbReference>
<sequence length="254" mass="27660">MKRAYFEIKENDRLADRTYEMKLTCPDNSHGVTRPGQFINIRLDGFFLRRPISVCEWTETGLTIIYKTVGAGTEAMSQMQQGERLDILTPLGNGFDVDAVETATAAACKRPVLVGGGAGVPPMYGLCRELLARGERPMVILGFNSENECFYIDEFKELGADVMVTTADGSVGRKGFVTDALADVDCGYICACGPEGMLRAIDETVSGEVGGQFSFEERMGCGFGACMGCSCETKYGSKRICKEGPVLERGEIIW</sequence>